<keyword evidence="3 6" id="KW-0963">Cytoplasm</keyword>
<name>A0A368DXY4_9PROT</name>
<evidence type="ECO:0000256" key="2">
    <source>
        <dbReference type="ARBA" id="ARBA00016956"/>
    </source>
</evidence>
<dbReference type="PANTHER" id="PTHR11741">
    <property type="entry name" value="ELONGATION FACTOR TS"/>
    <property type="match status" value="1"/>
</dbReference>
<dbReference type="FunFam" id="1.10.8.10:FF:000001">
    <property type="entry name" value="Elongation factor Ts"/>
    <property type="match status" value="1"/>
</dbReference>
<dbReference type="FunFam" id="1.10.286.20:FF:000001">
    <property type="entry name" value="Elongation factor Ts"/>
    <property type="match status" value="1"/>
</dbReference>
<evidence type="ECO:0000256" key="1">
    <source>
        <dbReference type="ARBA" id="ARBA00005532"/>
    </source>
</evidence>
<dbReference type="InterPro" id="IPR014039">
    <property type="entry name" value="Transl_elong_EFTs/EF1B_dimer"/>
</dbReference>
<evidence type="ECO:0000256" key="3">
    <source>
        <dbReference type="ARBA" id="ARBA00022490"/>
    </source>
</evidence>
<evidence type="ECO:0000256" key="8">
    <source>
        <dbReference type="RuleBase" id="RU000643"/>
    </source>
</evidence>
<comment type="similarity">
    <text evidence="1 6 7">Belongs to the EF-Ts family.</text>
</comment>
<dbReference type="NCBIfam" id="TIGR00116">
    <property type="entry name" value="tsf"/>
    <property type="match status" value="1"/>
</dbReference>
<accession>A0A368DXY4</accession>
<dbReference type="GO" id="GO:0003746">
    <property type="term" value="F:translation elongation factor activity"/>
    <property type="evidence" value="ECO:0007669"/>
    <property type="project" value="UniProtKB-UniRule"/>
</dbReference>
<organism evidence="10 11">
    <name type="scientific">PS1 clade bacterium</name>
    <dbReference type="NCBI Taxonomy" id="2175152"/>
    <lineage>
        <taxon>Bacteria</taxon>
        <taxon>Pseudomonadati</taxon>
        <taxon>Pseudomonadota</taxon>
        <taxon>Alphaproteobacteria</taxon>
        <taxon>PS1 clade</taxon>
    </lineage>
</organism>
<dbReference type="Proteomes" id="UP000252132">
    <property type="component" value="Unassembled WGS sequence"/>
</dbReference>
<evidence type="ECO:0000256" key="7">
    <source>
        <dbReference type="RuleBase" id="RU000642"/>
    </source>
</evidence>
<dbReference type="Gene3D" id="1.10.8.10">
    <property type="entry name" value="DNA helicase RuvA subunit, C-terminal domain"/>
    <property type="match status" value="1"/>
</dbReference>
<dbReference type="SUPFAM" id="SSF54713">
    <property type="entry name" value="Elongation factor Ts (EF-Ts), dimerisation domain"/>
    <property type="match status" value="2"/>
</dbReference>
<keyword evidence="5 6" id="KW-0648">Protein biosynthesis</keyword>
<evidence type="ECO:0000256" key="6">
    <source>
        <dbReference type="HAMAP-Rule" id="MF_00050"/>
    </source>
</evidence>
<reference evidence="10 11" key="1">
    <citation type="journal article" date="2018" name="Microbiome">
        <title>Fine metagenomic profile of the Mediterranean stratified and mixed water columns revealed by assembly and recruitment.</title>
        <authorList>
            <person name="Haro-Moreno J.M."/>
            <person name="Lopez-Perez M."/>
            <person name="De La Torre J.R."/>
            <person name="Picazo A."/>
            <person name="Camacho A."/>
            <person name="Rodriguez-Valera F."/>
        </authorList>
    </citation>
    <scope>NUCLEOTIDE SEQUENCE [LARGE SCALE GENOMIC DNA]</scope>
    <source>
        <strain evidence="10">MED-G55</strain>
    </source>
</reference>
<proteinExistence type="inferred from homology"/>
<sequence>MADITVLMVKELREQTGAGMMDCKTALSETDGNLEAAVDWLRTKGLSKAAKKADRVAAEGLVSTVTDGQKGAVVEVNSETDFVARNDQFQNMVSDIAKVALSVDGDFDKLIAADYPGAGKSIQDHVAEMVGTIGENMSVRRSAGISVDQGVVTSYLHGQVVEGQGKIGVLVALESAGDQDKLSALGKQIAMHVAATNPLALSTDDLSKDEVEREREVLITEARESGKPEEIIEKMVEGRLRKFYEEVVLLKQIFVIDGENTIEKVLQNATSDIGAEVKLAGFVRFGLGEGIDKGPEEDFASEVAAAVGSS</sequence>
<dbReference type="InterPro" id="IPR018101">
    <property type="entry name" value="Transl_elong_Ts_CS"/>
</dbReference>
<gene>
    <name evidence="6" type="primary">tsf</name>
    <name evidence="10" type="ORF">DBW69_04975</name>
</gene>
<comment type="caution">
    <text evidence="10">The sequence shown here is derived from an EMBL/GenBank/DDBJ whole genome shotgun (WGS) entry which is preliminary data.</text>
</comment>
<comment type="function">
    <text evidence="6 7">Associates with the EF-Tu.GDP complex and induces the exchange of GDP to GTP. It remains bound to the aminoacyl-tRNA.EF-Tu.GTP complex up to the GTP hydrolysis stage on the ribosome.</text>
</comment>
<dbReference type="Gene3D" id="3.30.479.20">
    <property type="entry name" value="Elongation factor Ts, dimerisation domain"/>
    <property type="match status" value="2"/>
</dbReference>
<dbReference type="Gene3D" id="1.10.286.20">
    <property type="match status" value="1"/>
</dbReference>
<dbReference type="AlphaFoldDB" id="A0A368DXY4"/>
<dbReference type="Pfam" id="PF00889">
    <property type="entry name" value="EF_TS"/>
    <property type="match status" value="1"/>
</dbReference>
<evidence type="ECO:0000259" key="9">
    <source>
        <dbReference type="Pfam" id="PF00889"/>
    </source>
</evidence>
<dbReference type="InterPro" id="IPR001816">
    <property type="entry name" value="Transl_elong_EFTs/EF1B"/>
</dbReference>
<evidence type="ECO:0000256" key="4">
    <source>
        <dbReference type="ARBA" id="ARBA00022768"/>
    </source>
</evidence>
<comment type="subcellular location">
    <subcellularLocation>
        <location evidence="6 8">Cytoplasm</location>
    </subcellularLocation>
</comment>
<dbReference type="SUPFAM" id="SSF46934">
    <property type="entry name" value="UBA-like"/>
    <property type="match status" value="1"/>
</dbReference>
<keyword evidence="4 6" id="KW-0251">Elongation factor</keyword>
<dbReference type="PANTHER" id="PTHR11741:SF0">
    <property type="entry name" value="ELONGATION FACTOR TS, MITOCHONDRIAL"/>
    <property type="match status" value="1"/>
</dbReference>
<protein>
    <recommendedName>
        <fullName evidence="2 6">Elongation factor Ts</fullName>
        <shortName evidence="6">EF-Ts</shortName>
    </recommendedName>
</protein>
<evidence type="ECO:0000313" key="11">
    <source>
        <dbReference type="Proteomes" id="UP000252132"/>
    </source>
</evidence>
<dbReference type="EMBL" id="QOQF01000018">
    <property type="protein sequence ID" value="RCL76718.1"/>
    <property type="molecule type" value="Genomic_DNA"/>
</dbReference>
<evidence type="ECO:0000256" key="5">
    <source>
        <dbReference type="ARBA" id="ARBA00022917"/>
    </source>
</evidence>
<dbReference type="InterPro" id="IPR009060">
    <property type="entry name" value="UBA-like_sf"/>
</dbReference>
<feature type="domain" description="Translation elongation factor EFTs/EF1B dimerisation" evidence="9">
    <location>
        <begin position="71"/>
        <end position="289"/>
    </location>
</feature>
<dbReference type="InterPro" id="IPR036402">
    <property type="entry name" value="EF-Ts_dimer_sf"/>
</dbReference>
<dbReference type="CDD" id="cd14275">
    <property type="entry name" value="UBA_EF-Ts"/>
    <property type="match status" value="1"/>
</dbReference>
<dbReference type="HAMAP" id="MF_00050">
    <property type="entry name" value="EF_Ts"/>
    <property type="match status" value="1"/>
</dbReference>
<dbReference type="GO" id="GO:0005737">
    <property type="term" value="C:cytoplasm"/>
    <property type="evidence" value="ECO:0007669"/>
    <property type="project" value="UniProtKB-SubCell"/>
</dbReference>
<evidence type="ECO:0000313" key="10">
    <source>
        <dbReference type="EMBL" id="RCL76718.1"/>
    </source>
</evidence>
<dbReference type="PROSITE" id="PS01127">
    <property type="entry name" value="EF_TS_2"/>
    <property type="match status" value="1"/>
</dbReference>
<feature type="region of interest" description="Involved in Mg(2+) ion dislocation from EF-Tu" evidence="6">
    <location>
        <begin position="80"/>
        <end position="83"/>
    </location>
</feature>